<keyword evidence="3" id="KW-0238">DNA-binding</keyword>
<gene>
    <name evidence="7" type="primary">nikR2</name>
    <name evidence="7" type="ORF">AArcSl_1823</name>
</gene>
<dbReference type="PANTHER" id="PTHR34719">
    <property type="entry name" value="NICKEL-RESPONSIVE REGULATOR"/>
    <property type="match status" value="1"/>
</dbReference>
<dbReference type="EMBL" id="CP025066">
    <property type="protein sequence ID" value="AUX09449.1"/>
    <property type="molecule type" value="Genomic_DNA"/>
</dbReference>
<dbReference type="RefSeq" id="WP_119818057.1">
    <property type="nucleotide sequence ID" value="NZ_CP025066.1"/>
</dbReference>
<dbReference type="SUPFAM" id="SSF55021">
    <property type="entry name" value="ACT-like"/>
    <property type="match status" value="1"/>
</dbReference>
<dbReference type="InterPro" id="IPR050192">
    <property type="entry name" value="CopG/NikR_regulator"/>
</dbReference>
<dbReference type="GeneID" id="37878178"/>
<dbReference type="PANTHER" id="PTHR34719:SF2">
    <property type="entry name" value="NICKEL-RESPONSIVE REGULATOR"/>
    <property type="match status" value="1"/>
</dbReference>
<dbReference type="Gene3D" id="3.30.70.1150">
    <property type="entry name" value="ACT-like. Chain A, domain 2"/>
    <property type="match status" value="1"/>
</dbReference>
<dbReference type="GO" id="GO:0003677">
    <property type="term" value="F:DNA binding"/>
    <property type="evidence" value="ECO:0007669"/>
    <property type="project" value="UniProtKB-KW"/>
</dbReference>
<dbReference type="InterPro" id="IPR002145">
    <property type="entry name" value="CopG"/>
</dbReference>
<feature type="domain" description="Ribbon-helix-helix protein CopG" evidence="5">
    <location>
        <begin position="1"/>
        <end position="41"/>
    </location>
</feature>
<dbReference type="InterPro" id="IPR027271">
    <property type="entry name" value="Acetolactate_synth/TF_NikR_C"/>
</dbReference>
<sequence>MRTSLTVPEELLEEFDDTWQSEGIDSRSRAIRQAMSEYVQRHHALEATDGRVTGAIVTDYDHHAAVDRMYELQHEYDDAIISTSHAHQGDWCLETLFVDGDAARIRELVYRLKNFDGVRRVRTMML</sequence>
<dbReference type="Pfam" id="PF01402">
    <property type="entry name" value="RHH_1"/>
    <property type="match status" value="1"/>
</dbReference>
<evidence type="ECO:0000259" key="6">
    <source>
        <dbReference type="Pfam" id="PF08753"/>
    </source>
</evidence>
<reference evidence="8" key="1">
    <citation type="submission" date="2017-11" db="EMBL/GenBank/DDBJ databases">
        <title>Phenotypic and genomic properties of facultatively anaerobic sulfur-reducing natronoarchaea from hypersaline soda lakes.</title>
        <authorList>
            <person name="Sorokin D.Y."/>
            <person name="Kublanov I.V."/>
            <person name="Roman P."/>
            <person name="Sinninghe Damste J.S."/>
            <person name="Golyshin P.N."/>
            <person name="Rojo D."/>
            <person name="Ciordia S."/>
            <person name="Mena M.D.C."/>
            <person name="Ferrer M."/>
            <person name="Messina E."/>
            <person name="Smedile F."/>
            <person name="La Spada G."/>
            <person name="La Cono V."/>
            <person name="Yakimov M.M."/>
        </authorList>
    </citation>
    <scope>NUCLEOTIDE SEQUENCE [LARGE SCALE GENOMIC DNA]</scope>
    <source>
        <strain evidence="8">AArc-Sl</strain>
    </source>
</reference>
<evidence type="ECO:0000256" key="2">
    <source>
        <dbReference type="ARBA" id="ARBA00023015"/>
    </source>
</evidence>
<dbReference type="OrthoDB" id="25654at2157"/>
<dbReference type="CDD" id="cd22231">
    <property type="entry name" value="RHH_NikR_HicB-like"/>
    <property type="match status" value="1"/>
</dbReference>
<dbReference type="SUPFAM" id="SSF47598">
    <property type="entry name" value="Ribbon-helix-helix"/>
    <property type="match status" value="1"/>
</dbReference>
<dbReference type="InterPro" id="IPR010985">
    <property type="entry name" value="Ribbon_hlx_hlx"/>
</dbReference>
<evidence type="ECO:0000256" key="3">
    <source>
        <dbReference type="ARBA" id="ARBA00023125"/>
    </source>
</evidence>
<dbReference type="GO" id="GO:0006355">
    <property type="term" value="P:regulation of DNA-templated transcription"/>
    <property type="evidence" value="ECO:0007669"/>
    <property type="project" value="InterPro"/>
</dbReference>
<keyword evidence="4" id="KW-0804">Transcription</keyword>
<accession>A0A343TK27</accession>
<keyword evidence="2" id="KW-0805">Transcription regulation</keyword>
<evidence type="ECO:0000256" key="4">
    <source>
        <dbReference type="ARBA" id="ARBA00023163"/>
    </source>
</evidence>
<dbReference type="InterPro" id="IPR045865">
    <property type="entry name" value="ACT-like_dom_sf"/>
</dbReference>
<organism evidence="7 8">
    <name type="scientific">Halalkaliarchaeum desulfuricum</name>
    <dbReference type="NCBI Taxonomy" id="2055893"/>
    <lineage>
        <taxon>Archaea</taxon>
        <taxon>Methanobacteriati</taxon>
        <taxon>Methanobacteriota</taxon>
        <taxon>Stenosarchaea group</taxon>
        <taxon>Halobacteria</taxon>
        <taxon>Halobacteriales</taxon>
        <taxon>Haloferacaceae</taxon>
        <taxon>Halalkaliarchaeum</taxon>
    </lineage>
</organism>
<evidence type="ECO:0000313" key="8">
    <source>
        <dbReference type="Proteomes" id="UP000263012"/>
    </source>
</evidence>
<keyword evidence="8" id="KW-1185">Reference proteome</keyword>
<name>A0A343TK27_9EURY</name>
<protein>
    <submittedName>
        <fullName evidence="7">CopG family transcriptional regulator, nickel-responsive regulator</fullName>
    </submittedName>
</protein>
<comment type="similarity">
    <text evidence="1">Belongs to the transcriptional regulatory CopG/NikR family.</text>
</comment>
<dbReference type="Pfam" id="PF08753">
    <property type="entry name" value="NikR_C"/>
    <property type="match status" value="1"/>
</dbReference>
<dbReference type="Proteomes" id="UP000263012">
    <property type="component" value="Chromosome"/>
</dbReference>
<dbReference type="InterPro" id="IPR013321">
    <property type="entry name" value="Arc_rbn_hlx_hlx"/>
</dbReference>
<evidence type="ECO:0000313" key="7">
    <source>
        <dbReference type="EMBL" id="AUX09449.1"/>
    </source>
</evidence>
<dbReference type="InterPro" id="IPR014864">
    <property type="entry name" value="TF_NikR_Ni-bd_C"/>
</dbReference>
<proteinExistence type="inferred from homology"/>
<dbReference type="AlphaFoldDB" id="A0A343TK27"/>
<feature type="domain" description="Transcription factor NikR nickel binding C-terminal" evidence="6">
    <location>
        <begin position="55"/>
        <end position="125"/>
    </location>
</feature>
<evidence type="ECO:0000256" key="1">
    <source>
        <dbReference type="ARBA" id="ARBA00008478"/>
    </source>
</evidence>
<evidence type="ECO:0000259" key="5">
    <source>
        <dbReference type="Pfam" id="PF01402"/>
    </source>
</evidence>
<dbReference type="KEGG" id="hdf:AArcSl_1823"/>
<dbReference type="Gene3D" id="1.10.1220.10">
    <property type="entry name" value="Met repressor-like"/>
    <property type="match status" value="1"/>
</dbReference>